<dbReference type="InterPro" id="IPR036396">
    <property type="entry name" value="Cyt_P450_sf"/>
</dbReference>
<dbReference type="InterPro" id="IPR002397">
    <property type="entry name" value="Cyt_P450_B"/>
</dbReference>
<keyword evidence="2" id="KW-0349">Heme</keyword>
<evidence type="ECO:0000313" key="4">
    <source>
        <dbReference type="Proteomes" id="UP001330812"/>
    </source>
</evidence>
<dbReference type="PRINTS" id="PR00359">
    <property type="entry name" value="BP450"/>
</dbReference>
<reference evidence="3 4" key="1">
    <citation type="journal article" date="2015" name="Int. J. Syst. Evol. Microbiol.">
        <title>Amycolatopsis rhabdoformis sp. nov., an actinomycete isolated from a tropical forest soil.</title>
        <authorList>
            <person name="Souza W.R."/>
            <person name="Silva R.E."/>
            <person name="Goodfellow M."/>
            <person name="Busarakam K."/>
            <person name="Figueiro F.S."/>
            <person name="Ferreira D."/>
            <person name="Rodrigues-Filho E."/>
            <person name="Moraes L.A.B."/>
            <person name="Zucchi T.D."/>
        </authorList>
    </citation>
    <scope>NUCLEOTIDE SEQUENCE [LARGE SCALE GENOMIC DNA]</scope>
    <source>
        <strain evidence="3 4">NCIMB 14900</strain>
    </source>
</reference>
<organism evidence="3 4">
    <name type="scientific">Amycolatopsis rhabdoformis</name>
    <dbReference type="NCBI Taxonomy" id="1448059"/>
    <lineage>
        <taxon>Bacteria</taxon>
        <taxon>Bacillati</taxon>
        <taxon>Actinomycetota</taxon>
        <taxon>Actinomycetes</taxon>
        <taxon>Pseudonocardiales</taxon>
        <taxon>Pseudonocardiaceae</taxon>
        <taxon>Amycolatopsis</taxon>
    </lineage>
</organism>
<dbReference type="Pfam" id="PF00067">
    <property type="entry name" value="p450"/>
    <property type="match status" value="1"/>
</dbReference>
<sequence length="399" mass="44889">MTDVETPLPPLFARRDGFDPLPELELLRAERPVTRVEHHWGVQTWLVTRYDDVRMILGDHKRFTSAPPPYFASTQGEDGTDGVEGTGWFIVYNPPAHTRLRRMLAAEFTKRRLARLEPRIEATVAEHLDEMAAGGPGAELVSQFALRLPMLVICELFGVSVESRTELLPLSSKFTDFSLSVEERREASERAGAIMVEFVKDQRANPGEGMLGMLIREHGEDLTDRELAGVADLMVQAGYETTMSMLSLGTLVLLRHPEHIPLLFAGEQELDQVVEELLRYLSITHNLFPRVAQEDVTISGLLVKAGELLMCSPPIANRDERLGEDMDRFDPTRKSGPHLAFGHGIHHCIGAPLARLELRMALPALFRRFPDLRLAVPFEDIAWRPNTNFYGLDSLPVTW</sequence>
<keyword evidence="2" id="KW-0560">Oxidoreductase</keyword>
<dbReference type="Proteomes" id="UP001330812">
    <property type="component" value="Chromosome"/>
</dbReference>
<evidence type="ECO:0000256" key="1">
    <source>
        <dbReference type="ARBA" id="ARBA00010617"/>
    </source>
</evidence>
<accession>A0ABZ1IIJ2</accession>
<dbReference type="PANTHER" id="PTHR46696:SF1">
    <property type="entry name" value="CYTOCHROME P450 YJIB-RELATED"/>
    <property type="match status" value="1"/>
</dbReference>
<gene>
    <name evidence="3" type="ORF">VSH64_14115</name>
</gene>
<name>A0ABZ1IIJ2_9PSEU</name>
<dbReference type="PANTHER" id="PTHR46696">
    <property type="entry name" value="P450, PUTATIVE (EUROFUNG)-RELATED"/>
    <property type="match status" value="1"/>
</dbReference>
<dbReference type="SUPFAM" id="SSF48264">
    <property type="entry name" value="Cytochrome P450"/>
    <property type="match status" value="1"/>
</dbReference>
<comment type="similarity">
    <text evidence="1 2">Belongs to the cytochrome P450 family.</text>
</comment>
<keyword evidence="4" id="KW-1185">Reference proteome</keyword>
<dbReference type="CDD" id="cd11030">
    <property type="entry name" value="CYP105-like"/>
    <property type="match status" value="1"/>
</dbReference>
<dbReference type="EMBL" id="CP142149">
    <property type="protein sequence ID" value="WSE33235.1"/>
    <property type="molecule type" value="Genomic_DNA"/>
</dbReference>
<keyword evidence="2" id="KW-0503">Monooxygenase</keyword>
<keyword evidence="2" id="KW-0479">Metal-binding</keyword>
<evidence type="ECO:0000313" key="3">
    <source>
        <dbReference type="EMBL" id="WSE33235.1"/>
    </source>
</evidence>
<dbReference type="InterPro" id="IPR001128">
    <property type="entry name" value="Cyt_P450"/>
</dbReference>
<dbReference type="InterPro" id="IPR017972">
    <property type="entry name" value="Cyt_P450_CS"/>
</dbReference>
<dbReference type="Gene3D" id="1.10.630.10">
    <property type="entry name" value="Cytochrome P450"/>
    <property type="match status" value="1"/>
</dbReference>
<proteinExistence type="inferred from homology"/>
<evidence type="ECO:0000256" key="2">
    <source>
        <dbReference type="RuleBase" id="RU000461"/>
    </source>
</evidence>
<keyword evidence="2" id="KW-0408">Iron</keyword>
<dbReference type="RefSeq" id="WP_326836034.1">
    <property type="nucleotide sequence ID" value="NZ_CP142149.1"/>
</dbReference>
<dbReference type="PROSITE" id="PS00086">
    <property type="entry name" value="CYTOCHROME_P450"/>
    <property type="match status" value="1"/>
</dbReference>
<protein>
    <submittedName>
        <fullName evidence="3">Cytochrome P450</fullName>
    </submittedName>
</protein>
<dbReference type="PRINTS" id="PR00385">
    <property type="entry name" value="P450"/>
</dbReference>